<reference evidence="2 3" key="1">
    <citation type="journal article" date="2018" name="Front. Plant Sci.">
        <title>Red Clover (Trifolium pratense) and Zigzag Clover (T. medium) - A Picture of Genomic Similarities and Differences.</title>
        <authorList>
            <person name="Dluhosova J."/>
            <person name="Istvanek J."/>
            <person name="Nedelnik J."/>
            <person name="Repkova J."/>
        </authorList>
    </citation>
    <scope>NUCLEOTIDE SEQUENCE [LARGE SCALE GENOMIC DNA]</scope>
    <source>
        <strain evidence="3">cv. 10/8</strain>
        <tissue evidence="2">Leaf</tissue>
    </source>
</reference>
<dbReference type="EMBL" id="LXQA010150845">
    <property type="protein sequence ID" value="MCI26022.1"/>
    <property type="molecule type" value="Genomic_DNA"/>
</dbReference>
<dbReference type="Proteomes" id="UP000265520">
    <property type="component" value="Unassembled WGS sequence"/>
</dbReference>
<comment type="caution">
    <text evidence="2">The sequence shown here is derived from an EMBL/GenBank/DDBJ whole genome shotgun (WGS) entry which is preliminary data.</text>
</comment>
<evidence type="ECO:0000313" key="3">
    <source>
        <dbReference type="Proteomes" id="UP000265520"/>
    </source>
</evidence>
<feature type="region of interest" description="Disordered" evidence="1">
    <location>
        <begin position="29"/>
        <end position="57"/>
    </location>
</feature>
<organism evidence="2 3">
    <name type="scientific">Trifolium medium</name>
    <dbReference type="NCBI Taxonomy" id="97028"/>
    <lineage>
        <taxon>Eukaryota</taxon>
        <taxon>Viridiplantae</taxon>
        <taxon>Streptophyta</taxon>
        <taxon>Embryophyta</taxon>
        <taxon>Tracheophyta</taxon>
        <taxon>Spermatophyta</taxon>
        <taxon>Magnoliopsida</taxon>
        <taxon>eudicotyledons</taxon>
        <taxon>Gunneridae</taxon>
        <taxon>Pentapetalae</taxon>
        <taxon>rosids</taxon>
        <taxon>fabids</taxon>
        <taxon>Fabales</taxon>
        <taxon>Fabaceae</taxon>
        <taxon>Papilionoideae</taxon>
        <taxon>50 kb inversion clade</taxon>
        <taxon>NPAAA clade</taxon>
        <taxon>Hologalegina</taxon>
        <taxon>IRL clade</taxon>
        <taxon>Trifolieae</taxon>
        <taxon>Trifolium</taxon>
    </lineage>
</organism>
<accession>A0A392QQ76</accession>
<keyword evidence="3" id="KW-1185">Reference proteome</keyword>
<protein>
    <submittedName>
        <fullName evidence="2">Uncharacterized protein</fullName>
    </submittedName>
</protein>
<sequence>MIFGDQRWYDCGAPTDGVSAADLRSKVFRRRSSDRESHTPATPVKGTIWRGGEENEV</sequence>
<evidence type="ECO:0000313" key="2">
    <source>
        <dbReference type="EMBL" id="MCI26022.1"/>
    </source>
</evidence>
<dbReference type="AlphaFoldDB" id="A0A392QQ76"/>
<proteinExistence type="predicted"/>
<evidence type="ECO:0000256" key="1">
    <source>
        <dbReference type="SAM" id="MobiDB-lite"/>
    </source>
</evidence>
<name>A0A392QQ76_9FABA</name>